<gene>
    <name evidence="13" type="ORF">CR159_17485</name>
</gene>
<evidence type="ECO:0000259" key="12">
    <source>
        <dbReference type="Pfam" id="PF13609"/>
    </source>
</evidence>
<evidence type="ECO:0000256" key="4">
    <source>
        <dbReference type="ARBA" id="ARBA00022452"/>
    </source>
</evidence>
<dbReference type="AlphaFoldDB" id="A0A2N4U0R5"/>
<dbReference type="EMBL" id="PDNW01000018">
    <property type="protein sequence ID" value="PLC48613.1"/>
    <property type="molecule type" value="Genomic_DNA"/>
</dbReference>
<evidence type="ECO:0000256" key="7">
    <source>
        <dbReference type="ARBA" id="ARBA00023065"/>
    </source>
</evidence>
<feature type="signal peptide" evidence="11">
    <location>
        <begin position="1"/>
        <end position="21"/>
    </location>
</feature>
<dbReference type="OrthoDB" id="8520696at2"/>
<evidence type="ECO:0000256" key="1">
    <source>
        <dbReference type="ARBA" id="ARBA00004571"/>
    </source>
</evidence>
<dbReference type="InterPro" id="IPR023614">
    <property type="entry name" value="Porin_dom_sf"/>
</dbReference>
<comment type="subcellular location">
    <subcellularLocation>
        <location evidence="1">Cell outer membrane</location>
        <topology evidence="1">Multi-pass membrane protein</topology>
    </subcellularLocation>
</comment>
<feature type="domain" description="Porin" evidence="12">
    <location>
        <begin position="9"/>
        <end position="365"/>
    </location>
</feature>
<dbReference type="InterPro" id="IPR033900">
    <property type="entry name" value="Gram_neg_porin_domain"/>
</dbReference>
<keyword evidence="7" id="KW-0406">Ion transport</keyword>
<feature type="chain" id="PRO_5014801261" evidence="11">
    <location>
        <begin position="22"/>
        <end position="385"/>
    </location>
</feature>
<dbReference type="GO" id="GO:0015288">
    <property type="term" value="F:porin activity"/>
    <property type="evidence" value="ECO:0007669"/>
    <property type="project" value="UniProtKB-KW"/>
</dbReference>
<evidence type="ECO:0000256" key="3">
    <source>
        <dbReference type="ARBA" id="ARBA00022448"/>
    </source>
</evidence>
<dbReference type="RefSeq" id="WP_102075249.1">
    <property type="nucleotide sequence ID" value="NZ_PDNW01000018.1"/>
</dbReference>
<dbReference type="SUPFAM" id="SSF56935">
    <property type="entry name" value="Porins"/>
    <property type="match status" value="1"/>
</dbReference>
<evidence type="ECO:0000313" key="13">
    <source>
        <dbReference type="EMBL" id="PLC48613.1"/>
    </source>
</evidence>
<keyword evidence="8" id="KW-0626">Porin</keyword>
<dbReference type="Proteomes" id="UP000234190">
    <property type="component" value="Unassembled WGS sequence"/>
</dbReference>
<evidence type="ECO:0000313" key="14">
    <source>
        <dbReference type="Proteomes" id="UP000234190"/>
    </source>
</evidence>
<keyword evidence="14" id="KW-1185">Reference proteome</keyword>
<keyword evidence="6 11" id="KW-0732">Signal</keyword>
<sequence>MKNTLKIMAALATLLSSTTQAETSVTLYGILDAGVGYSKVDGTIVDPVSNQRVSLDRSRFGMTDSVKNGSRWGIRGKEDLGGGLYAKFQLESGFNLSNGQSTQGGRLFGRNATVGLGSDNWGQFNIGRQYNIGSRYFYSVLGPMFGGGFTQLNMGSGSGFSSVNWVRYDQLVTYETPTINGFTMGLGYSFSADDSKSNQVGFNTADNTRAITAALRYGNGPLSAFISYDQLNPSNKLSDQQTQATPRSYVVGAAYDFEVAKLALAYSRTTDGWFGGAGLPGGAVGSFSGVPTNVFVDGFKSNSYLVAVSAPVGAAGSMFGSWARADANNKDLTGGDASSNTFSLGYTYTLSKRTDLYAVGSYTDNFAFLDDAKVKTVSVGLRHQF</sequence>
<dbReference type="PANTHER" id="PTHR34501">
    <property type="entry name" value="PROTEIN YDDL-RELATED"/>
    <property type="match status" value="1"/>
</dbReference>
<protein>
    <submittedName>
        <fullName evidence="13">Porin</fullName>
    </submittedName>
</protein>
<proteinExistence type="predicted"/>
<evidence type="ECO:0000256" key="11">
    <source>
        <dbReference type="SAM" id="SignalP"/>
    </source>
</evidence>
<dbReference type="PANTHER" id="PTHR34501:SF9">
    <property type="entry name" value="MAJOR OUTER MEMBRANE PROTEIN P.IA"/>
    <property type="match status" value="1"/>
</dbReference>
<dbReference type="Pfam" id="PF13609">
    <property type="entry name" value="Porin_4"/>
    <property type="match status" value="1"/>
</dbReference>
<comment type="caution">
    <text evidence="13">The sequence shown here is derived from an EMBL/GenBank/DDBJ whole genome shotgun (WGS) entry which is preliminary data.</text>
</comment>
<keyword evidence="3" id="KW-0813">Transport</keyword>
<evidence type="ECO:0000256" key="10">
    <source>
        <dbReference type="ARBA" id="ARBA00023237"/>
    </source>
</evidence>
<name>A0A2N4U0R5_9BURK</name>
<evidence type="ECO:0000256" key="2">
    <source>
        <dbReference type="ARBA" id="ARBA00011233"/>
    </source>
</evidence>
<evidence type="ECO:0000256" key="6">
    <source>
        <dbReference type="ARBA" id="ARBA00022729"/>
    </source>
</evidence>
<evidence type="ECO:0000256" key="9">
    <source>
        <dbReference type="ARBA" id="ARBA00023136"/>
    </source>
</evidence>
<accession>A0A2N4U0R5</accession>
<dbReference type="CDD" id="cd00342">
    <property type="entry name" value="gram_neg_porins"/>
    <property type="match status" value="1"/>
</dbReference>
<keyword evidence="4" id="KW-1134">Transmembrane beta strand</keyword>
<reference evidence="13 14" key="1">
    <citation type="submission" date="2017-10" db="EMBL/GenBank/DDBJ databases">
        <title>Two draft genome sequences of Pusillimonas sp. strains isolated from a nitrate- and radionuclide-contaminated groundwater in Russia.</title>
        <authorList>
            <person name="Grouzdev D.S."/>
            <person name="Tourova T.P."/>
            <person name="Goeva M.A."/>
            <person name="Babich T.L."/>
            <person name="Sokolova D.S."/>
            <person name="Abdullin R."/>
            <person name="Poltaraus A.B."/>
            <person name="Toshchakov S.V."/>
            <person name="Nazina T.N."/>
        </authorList>
    </citation>
    <scope>NUCLEOTIDE SEQUENCE [LARGE SCALE GENOMIC DNA]</scope>
    <source>
        <strain evidence="13 14">JR1/69-3-13</strain>
    </source>
</reference>
<dbReference type="GO" id="GO:0046930">
    <property type="term" value="C:pore complex"/>
    <property type="evidence" value="ECO:0007669"/>
    <property type="project" value="UniProtKB-KW"/>
</dbReference>
<comment type="subunit">
    <text evidence="2">Homotrimer.</text>
</comment>
<dbReference type="GO" id="GO:0006811">
    <property type="term" value="P:monoatomic ion transport"/>
    <property type="evidence" value="ECO:0007669"/>
    <property type="project" value="UniProtKB-KW"/>
</dbReference>
<evidence type="ECO:0000256" key="8">
    <source>
        <dbReference type="ARBA" id="ARBA00023114"/>
    </source>
</evidence>
<keyword evidence="5" id="KW-0812">Transmembrane</keyword>
<dbReference type="GO" id="GO:0009279">
    <property type="term" value="C:cell outer membrane"/>
    <property type="evidence" value="ECO:0007669"/>
    <property type="project" value="UniProtKB-SubCell"/>
</dbReference>
<organism evidence="13 14">
    <name type="scientific">Pollutimonas subterranea</name>
    <dbReference type="NCBI Taxonomy" id="2045210"/>
    <lineage>
        <taxon>Bacteria</taxon>
        <taxon>Pseudomonadati</taxon>
        <taxon>Pseudomonadota</taxon>
        <taxon>Betaproteobacteria</taxon>
        <taxon>Burkholderiales</taxon>
        <taxon>Alcaligenaceae</taxon>
        <taxon>Pollutimonas</taxon>
    </lineage>
</organism>
<keyword evidence="9" id="KW-0472">Membrane</keyword>
<dbReference type="Gene3D" id="2.40.160.10">
    <property type="entry name" value="Porin"/>
    <property type="match status" value="1"/>
</dbReference>
<keyword evidence="10" id="KW-0998">Cell outer membrane</keyword>
<dbReference type="InterPro" id="IPR050298">
    <property type="entry name" value="Gram-neg_bact_OMP"/>
</dbReference>
<evidence type="ECO:0000256" key="5">
    <source>
        <dbReference type="ARBA" id="ARBA00022692"/>
    </source>
</evidence>